<evidence type="ECO:0000313" key="3">
    <source>
        <dbReference type="Proteomes" id="UP000076408"/>
    </source>
</evidence>
<organism evidence="2 3">
    <name type="scientific">Anopheles stephensi</name>
    <name type="common">Indo-Pakistan malaria mosquito</name>
    <dbReference type="NCBI Taxonomy" id="30069"/>
    <lineage>
        <taxon>Eukaryota</taxon>
        <taxon>Metazoa</taxon>
        <taxon>Ecdysozoa</taxon>
        <taxon>Arthropoda</taxon>
        <taxon>Hexapoda</taxon>
        <taxon>Insecta</taxon>
        <taxon>Pterygota</taxon>
        <taxon>Neoptera</taxon>
        <taxon>Endopterygota</taxon>
        <taxon>Diptera</taxon>
        <taxon>Nematocera</taxon>
        <taxon>Culicoidea</taxon>
        <taxon>Culicidae</taxon>
        <taxon>Anophelinae</taxon>
        <taxon>Anopheles</taxon>
    </lineage>
</organism>
<accession>A0A182YSK2</accession>
<dbReference type="VEuPathDB" id="VectorBase:ASTEI11438"/>
<name>A0A182YSK2_ANOST</name>
<protein>
    <recommendedName>
        <fullName evidence="1">DUF7083 domain-containing protein</fullName>
    </recommendedName>
</protein>
<dbReference type="AlphaFoldDB" id="A0A182YSK2"/>
<sequence>MSSMNVRESSGSEHLINSLANHVTEFRYDPEEHITFAAWYKRFEGLFEKDAARLPDDAKVRMLLHEEDADVRIRLLSRMEENEDITLSQLTELCEKLTNLKHDTTLIA</sequence>
<dbReference type="EnsemblMetazoa" id="ASTEI11438-RA">
    <property type="protein sequence ID" value="ASTEI11438-PA"/>
    <property type="gene ID" value="ASTEI11438"/>
</dbReference>
<evidence type="ECO:0000313" key="2">
    <source>
        <dbReference type="EnsemblMetazoa" id="ASTEI11438-PA"/>
    </source>
</evidence>
<dbReference type="Pfam" id="PF23309">
    <property type="entry name" value="DUF7083"/>
    <property type="match status" value="1"/>
</dbReference>
<feature type="domain" description="DUF7083" evidence="1">
    <location>
        <begin position="15"/>
        <end position="102"/>
    </location>
</feature>
<reference evidence="2" key="2">
    <citation type="submission" date="2020-05" db="UniProtKB">
        <authorList>
            <consortium name="EnsemblMetazoa"/>
        </authorList>
    </citation>
    <scope>IDENTIFICATION</scope>
    <source>
        <strain evidence="2">Indian</strain>
    </source>
</reference>
<proteinExistence type="predicted"/>
<reference evidence="3" key="1">
    <citation type="journal article" date="2014" name="Genome Biol.">
        <title>Genome analysis of a major urban malaria vector mosquito, Anopheles stephensi.</title>
        <authorList>
            <person name="Jiang X."/>
            <person name="Peery A."/>
            <person name="Hall A.B."/>
            <person name="Sharma A."/>
            <person name="Chen X.G."/>
            <person name="Waterhouse R.M."/>
            <person name="Komissarov A."/>
            <person name="Riehle M.M."/>
            <person name="Shouche Y."/>
            <person name="Sharakhova M.V."/>
            <person name="Lawson D."/>
            <person name="Pakpour N."/>
            <person name="Arensburger P."/>
            <person name="Davidson V.L."/>
            <person name="Eiglmeier K."/>
            <person name="Emrich S."/>
            <person name="George P."/>
            <person name="Kennedy R.C."/>
            <person name="Mane S.P."/>
            <person name="Maslen G."/>
            <person name="Oringanje C."/>
            <person name="Qi Y."/>
            <person name="Settlage R."/>
            <person name="Tojo M."/>
            <person name="Tubio J.M."/>
            <person name="Unger M.F."/>
            <person name="Wang B."/>
            <person name="Vernick K.D."/>
            <person name="Ribeiro J.M."/>
            <person name="James A.A."/>
            <person name="Michel K."/>
            <person name="Riehle M.A."/>
            <person name="Luckhart S."/>
            <person name="Sharakhov I.V."/>
            <person name="Tu Z."/>
        </authorList>
    </citation>
    <scope>NUCLEOTIDE SEQUENCE [LARGE SCALE GENOMIC DNA]</scope>
    <source>
        <strain evidence="3">Indian</strain>
    </source>
</reference>
<keyword evidence="3" id="KW-1185">Reference proteome</keyword>
<dbReference type="Proteomes" id="UP000076408">
    <property type="component" value="Unassembled WGS sequence"/>
</dbReference>
<evidence type="ECO:0000259" key="1">
    <source>
        <dbReference type="Pfam" id="PF23309"/>
    </source>
</evidence>
<dbReference type="InterPro" id="IPR055510">
    <property type="entry name" value="DUF7083"/>
</dbReference>
<dbReference type="STRING" id="30069.A0A182YSK2"/>